<dbReference type="VEuPathDB" id="PiroplasmaDB:BOVATA_011720"/>
<dbReference type="PROSITE" id="PS51722">
    <property type="entry name" value="G_TR_2"/>
    <property type="match status" value="1"/>
</dbReference>
<gene>
    <name evidence="5" type="ORF">BOVATA_011720</name>
</gene>
<dbReference type="InterPro" id="IPR000795">
    <property type="entry name" value="T_Tr_GTP-bd_dom"/>
</dbReference>
<keyword evidence="6" id="KW-1185">Reference proteome</keyword>
<dbReference type="SUPFAM" id="SSF50447">
    <property type="entry name" value="Translation proteins"/>
    <property type="match status" value="1"/>
</dbReference>
<evidence type="ECO:0000256" key="2">
    <source>
        <dbReference type="ARBA" id="ARBA00022917"/>
    </source>
</evidence>
<sequence length="658" mass="71774">MGTSAALSVTPKLWACIRRSLPLGGWRIGRSFSTDHRPTSGDAYSTNDIRNIGIVAHIDAGKTTLAEALLSRGMEQNRHGRMQQNPVQLDFMEQEIKRGITIRAACSSFNWGRHHINIIDTPGHTDFSGEVFNAMSVIGGCIIVIDGIKGVQAQTRHLNAALPRHMPKILFINKTDRPGVSIEENLQSIRQHLRLNTVLVNQPVGDPRSMTTGKRIVSVLEEGDECHEERARMRDALTDCLCDIDEQIADVYLTDGHVSTEQLITQLQKHVGEGKLTPVLCGSALTMAGVDQLLNAVCRLFPPPTTLNDLQSSNKGYTLVHTFKTVHGGASQIHAFCKVLKGIATPGMRLHNLELGKTEQAGKIFKIHGNTYQERNRVVEGDILMISGMQHARTGHLLSTDPKKTLPSEYSTPLSTVSAATRCVCFATFTPKNDHSIDDVVDAMAKMKIEDPSVYYKYDPDAIDGLVVGGYGEFHLEILAEMLKDDYGIPVQIGKLTVALKETPTDIVETSLYTDATLPEGGCLSLLMATCAADKTHVGIHLIMEPMETTISDPTASSMESSAPTDANAPINKVDDKNVVFLNPNGSVMAQTDAILASTKTREILASVKQMLHNVLAAGPLIGGSMINTRVRRSVGYLHAVADKDCENEVTAKFNCRR</sequence>
<dbReference type="PRINTS" id="PR00315">
    <property type="entry name" value="ELONGATNFCT"/>
</dbReference>
<dbReference type="Proteomes" id="UP000236319">
    <property type="component" value="Unassembled WGS sequence"/>
</dbReference>
<dbReference type="Pfam" id="PF00009">
    <property type="entry name" value="GTP_EFTU"/>
    <property type="match status" value="1"/>
</dbReference>
<dbReference type="InterPro" id="IPR009000">
    <property type="entry name" value="Transl_B-barrel_sf"/>
</dbReference>
<dbReference type="Gene3D" id="2.40.30.10">
    <property type="entry name" value="Translation factors"/>
    <property type="match status" value="1"/>
</dbReference>
<dbReference type="RefSeq" id="XP_028865922.1">
    <property type="nucleotide sequence ID" value="XM_029010089.1"/>
</dbReference>
<dbReference type="SUPFAM" id="SSF52540">
    <property type="entry name" value="P-loop containing nucleoside triphosphate hydrolases"/>
    <property type="match status" value="1"/>
</dbReference>
<dbReference type="Gene3D" id="3.30.70.870">
    <property type="entry name" value="Elongation Factor G (Translational Gtpase), domain 3"/>
    <property type="match status" value="1"/>
</dbReference>
<dbReference type="PANTHER" id="PTHR43261">
    <property type="entry name" value="TRANSLATION ELONGATION FACTOR G-RELATED"/>
    <property type="match status" value="1"/>
</dbReference>
<dbReference type="GeneID" id="39873449"/>
<evidence type="ECO:0000256" key="1">
    <source>
        <dbReference type="ARBA" id="ARBA00022741"/>
    </source>
</evidence>
<keyword evidence="1" id="KW-0547">Nucleotide-binding</keyword>
<protein>
    <submittedName>
        <fullName evidence="5">Elongation factor G</fullName>
    </submittedName>
</protein>
<dbReference type="InterPro" id="IPR005225">
    <property type="entry name" value="Small_GTP-bd"/>
</dbReference>
<keyword evidence="2" id="KW-0648">Protein biosynthesis</keyword>
<dbReference type="PANTHER" id="PTHR43261:SF1">
    <property type="entry name" value="RIBOSOME-RELEASING FACTOR 2, MITOCHONDRIAL"/>
    <property type="match status" value="1"/>
</dbReference>
<organism evidence="5 6">
    <name type="scientific">Babesia ovata</name>
    <dbReference type="NCBI Taxonomy" id="189622"/>
    <lineage>
        <taxon>Eukaryota</taxon>
        <taxon>Sar</taxon>
        <taxon>Alveolata</taxon>
        <taxon>Apicomplexa</taxon>
        <taxon>Aconoidasida</taxon>
        <taxon>Piroplasmida</taxon>
        <taxon>Babesiidae</taxon>
        <taxon>Babesia</taxon>
    </lineage>
</organism>
<keyword evidence="5" id="KW-0251">Elongation factor</keyword>
<dbReference type="GO" id="GO:0003746">
    <property type="term" value="F:translation elongation factor activity"/>
    <property type="evidence" value="ECO:0007669"/>
    <property type="project" value="UniProtKB-KW"/>
</dbReference>
<dbReference type="SUPFAM" id="SSF54980">
    <property type="entry name" value="EF-G C-terminal domain-like"/>
    <property type="match status" value="1"/>
</dbReference>
<accession>A0A2H6K9Q2</accession>
<keyword evidence="3" id="KW-0342">GTP-binding</keyword>
<dbReference type="GO" id="GO:0005525">
    <property type="term" value="F:GTP binding"/>
    <property type="evidence" value="ECO:0007669"/>
    <property type="project" value="UniProtKB-KW"/>
</dbReference>
<dbReference type="InterPro" id="IPR027417">
    <property type="entry name" value="P-loop_NTPase"/>
</dbReference>
<feature type="domain" description="Tr-type G" evidence="4">
    <location>
        <begin position="47"/>
        <end position="305"/>
    </location>
</feature>
<evidence type="ECO:0000313" key="6">
    <source>
        <dbReference type="Proteomes" id="UP000236319"/>
    </source>
</evidence>
<dbReference type="InterPro" id="IPR035647">
    <property type="entry name" value="EFG_III/V"/>
</dbReference>
<dbReference type="GO" id="GO:0032543">
    <property type="term" value="P:mitochondrial translation"/>
    <property type="evidence" value="ECO:0007669"/>
    <property type="project" value="TreeGrafter"/>
</dbReference>
<dbReference type="AlphaFoldDB" id="A0A2H6K9Q2"/>
<dbReference type="EMBL" id="BDSA01000001">
    <property type="protein sequence ID" value="GBE59679.1"/>
    <property type="molecule type" value="Genomic_DNA"/>
</dbReference>
<dbReference type="Pfam" id="PF14492">
    <property type="entry name" value="EFG_III"/>
    <property type="match status" value="1"/>
</dbReference>
<reference evidence="5 6" key="1">
    <citation type="journal article" date="2017" name="BMC Genomics">
        <title>Whole-genome assembly of Babesia ovata and comparative genomics between closely related pathogens.</title>
        <authorList>
            <person name="Yamagishi J."/>
            <person name="Asada M."/>
            <person name="Hakimi H."/>
            <person name="Tanaka T.Q."/>
            <person name="Sugimoto C."/>
            <person name="Kawazu S."/>
        </authorList>
    </citation>
    <scope>NUCLEOTIDE SEQUENCE [LARGE SCALE GENOMIC DNA]</scope>
    <source>
        <strain evidence="5 6">Miyake</strain>
    </source>
</reference>
<dbReference type="OrthoDB" id="364892at2759"/>
<proteinExistence type="predicted"/>
<dbReference type="GO" id="GO:0032790">
    <property type="term" value="P:ribosome disassembly"/>
    <property type="evidence" value="ECO:0007669"/>
    <property type="project" value="TreeGrafter"/>
</dbReference>
<dbReference type="Gene3D" id="3.40.50.300">
    <property type="entry name" value="P-loop containing nucleotide triphosphate hydrolases"/>
    <property type="match status" value="1"/>
</dbReference>
<dbReference type="InterPro" id="IPR041095">
    <property type="entry name" value="EFG_II"/>
</dbReference>
<evidence type="ECO:0000256" key="3">
    <source>
        <dbReference type="ARBA" id="ARBA00023134"/>
    </source>
</evidence>
<evidence type="ECO:0000259" key="4">
    <source>
        <dbReference type="PROSITE" id="PS51722"/>
    </source>
</evidence>
<dbReference type="GO" id="GO:0003924">
    <property type="term" value="F:GTPase activity"/>
    <property type="evidence" value="ECO:0007669"/>
    <property type="project" value="InterPro"/>
</dbReference>
<comment type="caution">
    <text evidence="5">The sequence shown here is derived from an EMBL/GenBank/DDBJ whole genome shotgun (WGS) entry which is preliminary data.</text>
</comment>
<dbReference type="GO" id="GO:0005739">
    <property type="term" value="C:mitochondrion"/>
    <property type="evidence" value="ECO:0007669"/>
    <property type="project" value="TreeGrafter"/>
</dbReference>
<name>A0A2H6K9Q2_9APIC</name>
<dbReference type="NCBIfam" id="TIGR00231">
    <property type="entry name" value="small_GTP"/>
    <property type="match status" value="1"/>
</dbReference>
<evidence type="ECO:0000313" key="5">
    <source>
        <dbReference type="EMBL" id="GBE59679.1"/>
    </source>
</evidence>